<gene>
    <name evidence="2" type="ORF">SAMN05661099_0966</name>
</gene>
<protein>
    <recommendedName>
        <fullName evidence="4">Secreted protein</fullName>
    </recommendedName>
</protein>
<evidence type="ECO:0000313" key="3">
    <source>
        <dbReference type="Proteomes" id="UP000189981"/>
    </source>
</evidence>
<feature type="chain" id="PRO_5012956294" description="Secreted protein" evidence="1">
    <location>
        <begin position="32"/>
        <end position="162"/>
    </location>
</feature>
<evidence type="ECO:0000313" key="2">
    <source>
        <dbReference type="EMBL" id="SKB37554.1"/>
    </source>
</evidence>
<dbReference type="Proteomes" id="UP000189981">
    <property type="component" value="Unassembled WGS sequence"/>
</dbReference>
<dbReference type="AlphaFoldDB" id="A0A1T5ARA3"/>
<evidence type="ECO:0008006" key="4">
    <source>
        <dbReference type="Google" id="ProtNLM"/>
    </source>
</evidence>
<feature type="signal peptide" evidence="1">
    <location>
        <begin position="1"/>
        <end position="31"/>
    </location>
</feature>
<name>A0A1T5ARA3_9SPHI</name>
<dbReference type="EMBL" id="FUYR01000001">
    <property type="protein sequence ID" value="SKB37554.1"/>
    <property type="molecule type" value="Genomic_DNA"/>
</dbReference>
<evidence type="ECO:0000256" key="1">
    <source>
        <dbReference type="SAM" id="SignalP"/>
    </source>
</evidence>
<keyword evidence="1" id="KW-0732">Signal</keyword>
<proteinExistence type="predicted"/>
<reference evidence="3" key="1">
    <citation type="submission" date="2017-02" db="EMBL/GenBank/DDBJ databases">
        <authorList>
            <person name="Varghese N."/>
            <person name="Submissions S."/>
        </authorList>
    </citation>
    <scope>NUCLEOTIDE SEQUENCE [LARGE SCALE GENOMIC DNA]</scope>
    <source>
        <strain evidence="3">DSM 22385</strain>
    </source>
</reference>
<accession>A0A1T5ARA3</accession>
<sequence length="162" mass="18790">MRFSFIVLRKNRKFLRLLFASASLFVRFRFAFCSLCFRVCSETASYLLRDRFGKASCIFRLFFGRKFNRVSTDFVYSSVPVLRGNAGYRTASEGDLKNCRIRLGVGNNLISITYDKRSKNDQILVSRKTLSQSYLSDNFRQDIKCQEKLPTGVLLKAILYLI</sequence>
<organism evidence="2 3">
    <name type="scientific">Daejeonella lutea</name>
    <dbReference type="NCBI Taxonomy" id="572036"/>
    <lineage>
        <taxon>Bacteria</taxon>
        <taxon>Pseudomonadati</taxon>
        <taxon>Bacteroidota</taxon>
        <taxon>Sphingobacteriia</taxon>
        <taxon>Sphingobacteriales</taxon>
        <taxon>Sphingobacteriaceae</taxon>
        <taxon>Daejeonella</taxon>
    </lineage>
</organism>
<keyword evidence="3" id="KW-1185">Reference proteome</keyword>